<comment type="caution">
    <text evidence="1">The sequence shown here is derived from an EMBL/GenBank/DDBJ whole genome shotgun (WGS) entry which is preliminary data.</text>
</comment>
<dbReference type="GO" id="GO:0006974">
    <property type="term" value="P:DNA damage response"/>
    <property type="evidence" value="ECO:0007669"/>
    <property type="project" value="TreeGrafter"/>
</dbReference>
<evidence type="ECO:0008006" key="3">
    <source>
        <dbReference type="Google" id="ProtNLM"/>
    </source>
</evidence>
<dbReference type="Gene3D" id="3.30.110.170">
    <property type="entry name" value="Protein of unknown function (DUF541), domain 1"/>
    <property type="match status" value="1"/>
</dbReference>
<proteinExistence type="predicted"/>
<protein>
    <recommendedName>
        <fullName evidence="3">DUF541 domain-containing protein</fullName>
    </recommendedName>
</protein>
<organism evidence="1 2">
    <name type="scientific">Neobacillus bataviensis</name>
    <dbReference type="NCBI Taxonomy" id="220685"/>
    <lineage>
        <taxon>Bacteria</taxon>
        <taxon>Bacillati</taxon>
        <taxon>Bacillota</taxon>
        <taxon>Bacilli</taxon>
        <taxon>Bacillales</taxon>
        <taxon>Bacillaceae</taxon>
        <taxon>Neobacillus</taxon>
    </lineage>
</organism>
<dbReference type="PANTHER" id="PTHR34387:SF1">
    <property type="entry name" value="PERIPLASMIC IMMUNOGENIC PROTEIN"/>
    <property type="match status" value="1"/>
</dbReference>
<reference evidence="1 2" key="1">
    <citation type="submission" date="2019-06" db="EMBL/GenBank/DDBJ databases">
        <title>Sorghum-associated microbial communities from plants grown in Nebraska, USA.</title>
        <authorList>
            <person name="Schachtman D."/>
        </authorList>
    </citation>
    <scope>NUCLEOTIDE SEQUENCE [LARGE SCALE GENOMIC DNA]</scope>
    <source>
        <strain evidence="1 2">2482</strain>
    </source>
</reference>
<dbReference type="Gene3D" id="3.30.70.2970">
    <property type="entry name" value="Protein of unknown function (DUF541), domain 2"/>
    <property type="match status" value="1"/>
</dbReference>
<keyword evidence="2" id="KW-1185">Reference proteome</keyword>
<dbReference type="Proteomes" id="UP000319671">
    <property type="component" value="Unassembled WGS sequence"/>
</dbReference>
<dbReference type="EMBL" id="VIVN01000002">
    <property type="protein sequence ID" value="TWE06333.1"/>
    <property type="molecule type" value="Genomic_DNA"/>
</dbReference>
<sequence>MYPYPVPTRNGLHPKGHLIKVIGEGELLLSPDSASVTLGVITEMKELIPAQQQNSVEVTKVINALKTLGIPKNSIQTSDYRIDTEYDYEQGKQLFRGYKVTHLLNVKIDDLSLVGKVVDTAVQNGVNYVSNIQFTLKNKEGFYLQALALALNNASEKAKTIATTLHVTLNPTPSSVVESGSTVQPIHYPAETLAKGFSSTQLEPGQLIVKAVISAEFHYHTTV</sequence>
<evidence type="ECO:0000313" key="2">
    <source>
        <dbReference type="Proteomes" id="UP000319671"/>
    </source>
</evidence>
<accession>A0A561DSH8</accession>
<gene>
    <name evidence="1" type="ORF">FB550_102353</name>
</gene>
<dbReference type="InterPro" id="IPR007497">
    <property type="entry name" value="SIMPL/DUF541"/>
</dbReference>
<dbReference type="Pfam" id="PF04402">
    <property type="entry name" value="SIMPL"/>
    <property type="match status" value="1"/>
</dbReference>
<dbReference type="PANTHER" id="PTHR34387">
    <property type="entry name" value="SLR1258 PROTEIN"/>
    <property type="match status" value="1"/>
</dbReference>
<dbReference type="RefSeq" id="WP_144563102.1">
    <property type="nucleotide sequence ID" value="NZ_VIVN01000002.1"/>
</dbReference>
<dbReference type="InterPro" id="IPR052022">
    <property type="entry name" value="26kDa_periplasmic_antigen"/>
</dbReference>
<name>A0A561DSH8_9BACI</name>
<evidence type="ECO:0000313" key="1">
    <source>
        <dbReference type="EMBL" id="TWE06333.1"/>
    </source>
</evidence>
<dbReference type="AlphaFoldDB" id="A0A561DSH8"/>